<dbReference type="RefSeq" id="WP_130255668.1">
    <property type="nucleotide sequence ID" value="NZ_PPSX01000037.1"/>
</dbReference>
<feature type="non-terminal residue" evidence="3">
    <location>
        <position position="1"/>
    </location>
</feature>
<sequence length="766" mass="83519">ESKVLNEAKGKKEQEIGGNLHQPSDRESDAPEAKDSNELTHKPEQQIGGNLHQPNNSSVNNKPDLDASKSTDETLDTSAHVKVTQFQASNHNSEGNTQQQTNAELNQLDGFAQTDKKNLEQGGQVKTQPEQQIGGNLHQPREDDSKSEAINEKLDDALKLDDSFIPKKVPGALDTPLKLDMSQLPTQPVEQKNTDQNSAARVTNDLLAQIQASSSQSTEVKQHLAPVPKALKDVLSQFQSEDNKLSALVDKKVDEIAPPDLDGADKLSADIKEPKLIEKLGLTPLEQNKQVTEKVSAKLDELNAQRSQKTIPEQDALEASNASSEQMVSGSKTDLKQDQQLNTVSKLEQSGKVEIKTPLQQVGPELGDDIQAKEGKQELNKVSADILKSESGTRPPRTVDLQTNEKVSLSSESRLLDKGAAINSPSEPQTRNIDQQITALPAEQKATLQQSLQQAVDDGSLNEIQQKRAEEALSVLKQVDGSHPDSKKPGERAVNFMTNSANQANPSTGMPSYNSTKVTAQSLSETAQATVEQAKLETANVVDKVDVMPLIKEQQDGSSRKAALSPQAENIFKSITALPQQSNTQFTHDQDIMQTAQQFDTALQTAQTQQSTTSTQRMGGEQMQGQPLNLQKNDAVKALQEKVNAMLNINNKEAEIRLDPPELGSMQIRIRSEAEQAQVNFVVQNQQAKEALEQSMPKLKEMLAEQGIELGESNIQQDSGSSSEQSTDEAQELANSKLDNPESQAQNSQQTRTNPSSSDSGIDYYA</sequence>
<organism evidence="3 4">
    <name type="scientific">Pseudoalteromonas phenolica</name>
    <dbReference type="NCBI Taxonomy" id="161398"/>
    <lineage>
        <taxon>Bacteria</taxon>
        <taxon>Pseudomonadati</taxon>
        <taxon>Pseudomonadota</taxon>
        <taxon>Gammaproteobacteria</taxon>
        <taxon>Alteromonadales</taxon>
        <taxon>Pseudoalteromonadaceae</taxon>
        <taxon>Pseudoalteromonas</taxon>
    </lineage>
</organism>
<dbReference type="Proteomes" id="UP000291338">
    <property type="component" value="Unassembled WGS sequence"/>
</dbReference>
<reference evidence="3 4" key="1">
    <citation type="submission" date="2018-01" db="EMBL/GenBank/DDBJ databases">
        <title>Co-occurrence of chitin degradation, pigmentation and bioactivity in marine Pseudoalteromonas.</title>
        <authorList>
            <person name="Paulsen S."/>
            <person name="Gram L."/>
            <person name="Machado H."/>
        </authorList>
    </citation>
    <scope>NUCLEOTIDE SEQUENCE [LARGE SCALE GENOMIC DNA]</scope>
    <source>
        <strain evidence="3 4">S3898</strain>
    </source>
</reference>
<feature type="compositionally biased region" description="Basic and acidic residues" evidence="1">
    <location>
        <begin position="23"/>
        <end position="44"/>
    </location>
</feature>
<dbReference type="EMBL" id="PPSX01000037">
    <property type="protein sequence ID" value="RZQ53028.1"/>
    <property type="molecule type" value="Genomic_DNA"/>
</dbReference>
<evidence type="ECO:0000313" key="3">
    <source>
        <dbReference type="EMBL" id="RZQ53028.1"/>
    </source>
</evidence>
<proteinExistence type="predicted"/>
<dbReference type="InterPro" id="IPR021136">
    <property type="entry name" value="Flagellar_hook_control-like_C"/>
</dbReference>
<comment type="caution">
    <text evidence="3">The sequence shown here is derived from an EMBL/GenBank/DDBJ whole genome shotgun (WGS) entry which is preliminary data.</text>
</comment>
<feature type="region of interest" description="Disordered" evidence="1">
    <location>
        <begin position="499"/>
        <end position="519"/>
    </location>
</feature>
<feature type="compositionally biased region" description="Polar residues" evidence="1">
    <location>
        <begin position="183"/>
        <end position="201"/>
    </location>
</feature>
<dbReference type="Gene3D" id="3.30.750.140">
    <property type="match status" value="1"/>
</dbReference>
<feature type="compositionally biased region" description="Basic and acidic residues" evidence="1">
    <location>
        <begin position="1"/>
        <end position="15"/>
    </location>
</feature>
<feature type="region of interest" description="Disordered" evidence="1">
    <location>
        <begin position="475"/>
        <end position="494"/>
    </location>
</feature>
<feature type="compositionally biased region" description="Polar residues" evidence="1">
    <location>
        <begin position="52"/>
        <end position="61"/>
    </location>
</feature>
<feature type="region of interest" description="Disordered" evidence="1">
    <location>
        <begin position="1"/>
        <end position="201"/>
    </location>
</feature>
<dbReference type="InterPro" id="IPR052563">
    <property type="entry name" value="FliK"/>
</dbReference>
<evidence type="ECO:0000256" key="1">
    <source>
        <dbReference type="SAM" id="MobiDB-lite"/>
    </source>
</evidence>
<gene>
    <name evidence="3" type="ORF">C1E23_11315</name>
</gene>
<feature type="compositionally biased region" description="Basic and acidic residues" evidence="1">
    <location>
        <begin position="139"/>
        <end position="165"/>
    </location>
</feature>
<feature type="compositionally biased region" description="Polar residues" evidence="1">
    <location>
        <begin position="124"/>
        <end position="134"/>
    </location>
</feature>
<dbReference type="InterPro" id="IPR038610">
    <property type="entry name" value="FliK-like_C_sf"/>
</dbReference>
<feature type="compositionally biased region" description="Polar residues" evidence="1">
    <location>
        <begin position="733"/>
        <end position="760"/>
    </location>
</feature>
<feature type="compositionally biased region" description="Basic and acidic residues" evidence="1">
    <location>
        <begin position="480"/>
        <end position="491"/>
    </location>
</feature>
<feature type="compositionally biased region" description="Polar residues" evidence="1">
    <location>
        <begin position="84"/>
        <end position="105"/>
    </location>
</feature>
<dbReference type="AlphaFoldDB" id="A0A4V2EJP1"/>
<feature type="compositionally biased region" description="Polar residues" evidence="1">
    <location>
        <begin position="400"/>
        <end position="413"/>
    </location>
</feature>
<feature type="compositionally biased region" description="Basic and acidic residues" evidence="1">
    <location>
        <begin position="63"/>
        <end position="72"/>
    </location>
</feature>
<feature type="region of interest" description="Disordered" evidence="1">
    <location>
        <begin position="703"/>
        <end position="766"/>
    </location>
</feature>
<dbReference type="Pfam" id="PF02120">
    <property type="entry name" value="Flg_hook"/>
    <property type="match status" value="1"/>
</dbReference>
<feature type="compositionally biased region" description="Polar residues" evidence="1">
    <location>
        <begin position="423"/>
        <end position="435"/>
    </location>
</feature>
<protein>
    <recommendedName>
        <fullName evidence="2">Flagellar hook-length control protein-like C-terminal domain-containing protein</fullName>
    </recommendedName>
</protein>
<feature type="compositionally biased region" description="Basic and acidic residues" evidence="1">
    <location>
        <begin position="370"/>
        <end position="379"/>
    </location>
</feature>
<dbReference type="PANTHER" id="PTHR37533">
    <property type="entry name" value="FLAGELLAR HOOK-LENGTH CONTROL PROTEIN"/>
    <property type="match status" value="1"/>
</dbReference>
<evidence type="ECO:0000259" key="2">
    <source>
        <dbReference type="Pfam" id="PF02120"/>
    </source>
</evidence>
<name>A0A4V2EJP1_9GAMM</name>
<feature type="domain" description="Flagellar hook-length control protein-like C-terminal" evidence="2">
    <location>
        <begin position="641"/>
        <end position="722"/>
    </location>
</feature>
<feature type="compositionally biased region" description="Polar residues" evidence="1">
    <location>
        <begin position="713"/>
        <end position="725"/>
    </location>
</feature>
<feature type="compositionally biased region" description="Polar residues" evidence="1">
    <location>
        <begin position="320"/>
        <end position="348"/>
    </location>
</feature>
<dbReference type="PANTHER" id="PTHR37533:SF2">
    <property type="entry name" value="FLAGELLAR HOOK-LENGTH CONTROL PROTEIN"/>
    <property type="match status" value="1"/>
</dbReference>
<feature type="region of interest" description="Disordered" evidence="1">
    <location>
        <begin position="301"/>
        <end position="435"/>
    </location>
</feature>
<evidence type="ECO:0000313" key="4">
    <source>
        <dbReference type="Proteomes" id="UP000291338"/>
    </source>
</evidence>
<dbReference type="CDD" id="cd17470">
    <property type="entry name" value="T3SS_Flik_C"/>
    <property type="match status" value="1"/>
</dbReference>
<accession>A0A4V2EJP1</accession>